<dbReference type="GO" id="GO:0052861">
    <property type="term" value="F:endo-1,3(4)-beta-glucanase activity"/>
    <property type="evidence" value="ECO:0007669"/>
    <property type="project" value="InterPro"/>
</dbReference>
<dbReference type="EMBL" id="KI925457">
    <property type="protein sequence ID" value="ETW83239.1"/>
    <property type="molecule type" value="Genomic_DNA"/>
</dbReference>
<protein>
    <recommendedName>
        <fullName evidence="3">glucan endo-1,3-beta-D-glucosidase</fullName>
        <ecNumber evidence="3">3.2.1.39</ecNumber>
    </recommendedName>
</protein>
<evidence type="ECO:0000256" key="3">
    <source>
        <dbReference type="ARBA" id="ARBA00012780"/>
    </source>
</evidence>
<keyword evidence="4 12" id="KW-0378">Hydrolase</keyword>
<feature type="signal peptide" evidence="9">
    <location>
        <begin position="1"/>
        <end position="22"/>
    </location>
</feature>
<dbReference type="EC" id="3.2.1.39" evidence="3"/>
<dbReference type="KEGG" id="hir:HETIRDRAFT_439700"/>
<dbReference type="SUPFAM" id="SSF50405">
    <property type="entry name" value="Actin-crosslinking proteins"/>
    <property type="match status" value="1"/>
</dbReference>
<gene>
    <name evidence="12" type="ORF">HETIRDRAFT_439700</name>
</gene>
<dbReference type="AlphaFoldDB" id="W4KBW9"/>
<keyword evidence="13" id="KW-1185">Reference proteome</keyword>
<evidence type="ECO:0000256" key="2">
    <source>
        <dbReference type="ARBA" id="ARBA00010730"/>
    </source>
</evidence>
<reference evidence="12 13" key="1">
    <citation type="journal article" date="2012" name="New Phytol.">
        <title>Insight into trade-off between wood decay and parasitism from the genome of a fungal forest pathogen.</title>
        <authorList>
            <person name="Olson A."/>
            <person name="Aerts A."/>
            <person name="Asiegbu F."/>
            <person name="Belbahri L."/>
            <person name="Bouzid O."/>
            <person name="Broberg A."/>
            <person name="Canback B."/>
            <person name="Coutinho P.M."/>
            <person name="Cullen D."/>
            <person name="Dalman K."/>
            <person name="Deflorio G."/>
            <person name="van Diepen L.T."/>
            <person name="Dunand C."/>
            <person name="Duplessis S."/>
            <person name="Durling M."/>
            <person name="Gonthier P."/>
            <person name="Grimwood J."/>
            <person name="Fossdal C.G."/>
            <person name="Hansson D."/>
            <person name="Henrissat B."/>
            <person name="Hietala A."/>
            <person name="Himmelstrand K."/>
            <person name="Hoffmeister D."/>
            <person name="Hogberg N."/>
            <person name="James T.Y."/>
            <person name="Karlsson M."/>
            <person name="Kohler A."/>
            <person name="Kues U."/>
            <person name="Lee Y.H."/>
            <person name="Lin Y.C."/>
            <person name="Lind M."/>
            <person name="Lindquist E."/>
            <person name="Lombard V."/>
            <person name="Lucas S."/>
            <person name="Lunden K."/>
            <person name="Morin E."/>
            <person name="Murat C."/>
            <person name="Park J."/>
            <person name="Raffaello T."/>
            <person name="Rouze P."/>
            <person name="Salamov A."/>
            <person name="Schmutz J."/>
            <person name="Solheim H."/>
            <person name="Stahlberg J."/>
            <person name="Velez H."/>
            <person name="de Vries R.P."/>
            <person name="Wiebenga A."/>
            <person name="Woodward S."/>
            <person name="Yakovlev I."/>
            <person name="Garbelotto M."/>
            <person name="Martin F."/>
            <person name="Grigoriev I.V."/>
            <person name="Stenlid J."/>
        </authorList>
    </citation>
    <scope>NUCLEOTIDE SEQUENCE [LARGE SCALE GENOMIC DNA]</scope>
    <source>
        <strain evidence="12 13">TC 32-1</strain>
    </source>
</reference>
<dbReference type="Gene3D" id="2.80.10.50">
    <property type="match status" value="1"/>
</dbReference>
<keyword evidence="8" id="KW-0624">Polysaccharide degradation</keyword>
<sequence length="849" mass="91490">MRSSRFLAFSSLVAAFVGGVDANVFGPIAIDAPAPAGGSVANDQPPTSFFQGHSPPFPTNSWWAGYGAGAGDAMCAGPFPFESSLSADSIQFGISTDRQFDGTSIKQPTQTDWSVGFVEHSGNMQDHKALSWDSQSVTLQYFTGSSTLTAYMVPGSPYLTFVFNSATPRFLSGAGFVTSLGNTSVSSNSRAMVSGTKFLVSNNVGAYLIYSLSGPITFNATNSNGVGTIVASRPFTGVLRVAKLDQASHEALLDQYVANYATAVETDYSFSSSDPTAVLRFTWTVVGNADDLLMLTWPHHRITMQSPNFPSTDSLNYLTTKGYMYPALGNIWNLEYALPTMDFAAPRAPDSSCTAAIIQGLEYEIANLGDAPVPGDFYYWGGSIAAKARLALIADEVGRSDLIPTVLAYLETSYEYWFLSSSTTLPAYETGWGGIIDAAGYNNVNVDFGNGYYNDHHFHYGYFLTGAAVIAKYDNNWLSQHQTYVNWFLRDIINPTNADPYFPVTRHRDWFAGHSWASGIANGAGSRDQESVGEAVNAYYGAMLWAIVIGDTDIKNYARLLLASEQHAAQTYWHMYPEANSTGRDQPYPDPDIRSLVTIGNVQDWQSGAWLFWGSQKVEIAAIQMLPVTPVNENMYDAAWVENVYQYASDEIADPTISDDWKSVIYLAYSQYDLKTAAQLSSSLTSWGTGNTFTNQLYFLSTRPNPSGGAICSSAYANPLGNFTIQAAASGKYVVSSASNTNLVASSTSRSSAAVFNSGFAPNGGTLQLKSTSQFVTADQSGNYTLASIRGTASSWEVFIIRPKIGTATNVYSIRAASNRLYVTVGSDGGLINNAVTEAASAGFILTAA</sequence>
<feature type="domain" description="Glycosyl hydrolase family 81 N-terminal" evidence="10">
    <location>
        <begin position="50"/>
        <end position="343"/>
    </location>
</feature>
<dbReference type="OrthoDB" id="4473401at2759"/>
<dbReference type="eggNOG" id="KOG2254">
    <property type="taxonomic scope" value="Eukaryota"/>
</dbReference>
<evidence type="ECO:0000259" key="11">
    <source>
        <dbReference type="Pfam" id="PF17652"/>
    </source>
</evidence>
<dbReference type="InterPro" id="IPR008999">
    <property type="entry name" value="Actin-crosslinking"/>
</dbReference>
<dbReference type="GO" id="GO:0042973">
    <property type="term" value="F:glucan endo-1,3-beta-D-glucosidase activity"/>
    <property type="evidence" value="ECO:0007669"/>
    <property type="project" value="UniProtKB-EC"/>
</dbReference>
<evidence type="ECO:0000256" key="9">
    <source>
        <dbReference type="SAM" id="SignalP"/>
    </source>
</evidence>
<dbReference type="HOGENOM" id="CLU_008151_0_0_1"/>
<evidence type="ECO:0000259" key="10">
    <source>
        <dbReference type="Pfam" id="PF03639"/>
    </source>
</evidence>
<dbReference type="FunCoup" id="W4KBW9">
    <property type="interactions" value="51"/>
</dbReference>
<dbReference type="RefSeq" id="XP_009545514.1">
    <property type="nucleotide sequence ID" value="XM_009547219.1"/>
</dbReference>
<evidence type="ECO:0000256" key="8">
    <source>
        <dbReference type="ARBA" id="ARBA00023326"/>
    </source>
</evidence>
<evidence type="ECO:0000313" key="12">
    <source>
        <dbReference type="EMBL" id="ETW83239.1"/>
    </source>
</evidence>
<comment type="catalytic activity">
    <reaction evidence="1">
        <text>Hydrolysis of (1-&gt;3)-beta-D-glucosidic linkages in (1-&gt;3)-beta-D-glucans.</text>
        <dbReference type="EC" id="3.2.1.39"/>
    </reaction>
</comment>
<keyword evidence="5" id="KW-0119">Carbohydrate metabolism</keyword>
<comment type="similarity">
    <text evidence="2">Belongs to the glycosyl hydrolase 81 family.</text>
</comment>
<dbReference type="InterPro" id="IPR040451">
    <property type="entry name" value="GH81_N"/>
</dbReference>
<evidence type="ECO:0000256" key="5">
    <source>
        <dbReference type="ARBA" id="ARBA00023277"/>
    </source>
</evidence>
<evidence type="ECO:0000256" key="7">
    <source>
        <dbReference type="ARBA" id="ARBA00023316"/>
    </source>
</evidence>
<keyword evidence="7" id="KW-0961">Cell wall biogenesis/degradation</keyword>
<proteinExistence type="inferred from homology"/>
<dbReference type="InParanoid" id="W4KBW9"/>
<dbReference type="PANTHER" id="PTHR31983">
    <property type="entry name" value="ENDO-1,3(4)-BETA-GLUCANASE 1"/>
    <property type="match status" value="1"/>
</dbReference>
<feature type="domain" description="Glycosyl hydrolase family 81 C-terminal" evidence="11">
    <location>
        <begin position="359"/>
        <end position="681"/>
    </location>
</feature>
<keyword evidence="6" id="KW-0326">Glycosidase</keyword>
<dbReference type="Proteomes" id="UP000030671">
    <property type="component" value="Unassembled WGS sequence"/>
</dbReference>
<dbReference type="STRING" id="747525.W4KBW9"/>
<dbReference type="PROSITE" id="PS52008">
    <property type="entry name" value="GH81"/>
    <property type="match status" value="1"/>
</dbReference>
<evidence type="ECO:0000256" key="4">
    <source>
        <dbReference type="ARBA" id="ARBA00022801"/>
    </source>
</evidence>
<name>W4KBW9_HETIT</name>
<evidence type="ECO:0000256" key="6">
    <source>
        <dbReference type="ARBA" id="ARBA00023295"/>
    </source>
</evidence>
<dbReference type="GO" id="GO:0000272">
    <property type="term" value="P:polysaccharide catabolic process"/>
    <property type="evidence" value="ECO:0007669"/>
    <property type="project" value="UniProtKB-KW"/>
</dbReference>
<dbReference type="InterPro" id="IPR040720">
    <property type="entry name" value="GH81_C"/>
</dbReference>
<evidence type="ECO:0000256" key="1">
    <source>
        <dbReference type="ARBA" id="ARBA00000382"/>
    </source>
</evidence>
<dbReference type="GeneID" id="20675178"/>
<evidence type="ECO:0000313" key="13">
    <source>
        <dbReference type="Proteomes" id="UP000030671"/>
    </source>
</evidence>
<feature type="chain" id="PRO_5004845359" description="glucan endo-1,3-beta-D-glucosidase" evidence="9">
    <location>
        <begin position="23"/>
        <end position="849"/>
    </location>
</feature>
<dbReference type="Pfam" id="PF17652">
    <property type="entry name" value="Glyco_hydro81C"/>
    <property type="match status" value="1"/>
</dbReference>
<keyword evidence="9" id="KW-0732">Signal</keyword>
<accession>W4KBW9</accession>
<organism evidence="12 13">
    <name type="scientific">Heterobasidion irregulare (strain TC 32-1)</name>
    <dbReference type="NCBI Taxonomy" id="747525"/>
    <lineage>
        <taxon>Eukaryota</taxon>
        <taxon>Fungi</taxon>
        <taxon>Dikarya</taxon>
        <taxon>Basidiomycota</taxon>
        <taxon>Agaricomycotina</taxon>
        <taxon>Agaricomycetes</taxon>
        <taxon>Russulales</taxon>
        <taxon>Bondarzewiaceae</taxon>
        <taxon>Heterobasidion</taxon>
        <taxon>Heterobasidion annosum species complex</taxon>
    </lineage>
</organism>
<dbReference type="PANTHER" id="PTHR31983:SF0">
    <property type="entry name" value="GLUCAN ENDO-1,3-BETA-D-GLUCOSIDASE 2"/>
    <property type="match status" value="1"/>
</dbReference>
<dbReference type="InterPro" id="IPR005200">
    <property type="entry name" value="Endo-beta-glucanase"/>
</dbReference>
<dbReference type="Pfam" id="PF03639">
    <property type="entry name" value="Glyco_hydro_81"/>
    <property type="match status" value="1"/>
</dbReference>
<dbReference type="GO" id="GO:0071555">
    <property type="term" value="P:cell wall organization"/>
    <property type="evidence" value="ECO:0007669"/>
    <property type="project" value="UniProtKB-KW"/>
</dbReference>
<dbReference type="Gene3D" id="2.70.98.30">
    <property type="entry name" value="Golgi alpha-mannosidase II, domain 4"/>
    <property type="match status" value="1"/>
</dbReference>